<dbReference type="CDD" id="cd06170">
    <property type="entry name" value="LuxR_C_like"/>
    <property type="match status" value="1"/>
</dbReference>
<dbReference type="SUPFAM" id="SSF46894">
    <property type="entry name" value="C-terminal effector domain of the bipartite response regulators"/>
    <property type="match status" value="1"/>
</dbReference>
<dbReference type="InterPro" id="IPR016032">
    <property type="entry name" value="Sig_transdc_resp-reg_C-effctor"/>
</dbReference>
<evidence type="ECO:0000313" key="3">
    <source>
        <dbReference type="Proteomes" id="UP000248714"/>
    </source>
</evidence>
<name>A0ABX9DXC5_9PSEU</name>
<dbReference type="InterPro" id="IPR000792">
    <property type="entry name" value="Tscrpt_reg_LuxR_C"/>
</dbReference>
<comment type="caution">
    <text evidence="2">The sequence shown here is derived from an EMBL/GenBank/DDBJ whole genome shotgun (WGS) entry which is preliminary data.</text>
</comment>
<dbReference type="InterPro" id="IPR036388">
    <property type="entry name" value="WH-like_DNA-bd_sf"/>
</dbReference>
<dbReference type="SUPFAM" id="SSF48452">
    <property type="entry name" value="TPR-like"/>
    <property type="match status" value="1"/>
</dbReference>
<dbReference type="SUPFAM" id="SSF52540">
    <property type="entry name" value="P-loop containing nucleoside triphosphate hydrolases"/>
    <property type="match status" value="1"/>
</dbReference>
<dbReference type="Pfam" id="PF25872">
    <property type="entry name" value="HTH_77"/>
    <property type="match status" value="1"/>
</dbReference>
<sequence>MRIVARRAGVLPAEVSSFVDRHRERGRIKQLLTEARLVTVAGIGGVGKTRTALRVATELRRSFPDGVWWVELSALRDPELLAYVVAEALGIGDATLRPMDEVLAGFLGGKQLLLVLDTCEHLAEACAALVDGLLRAAPGFRVLATSRQPLKVPGERLFTVSPLAGTGLSDGVELFVERSRAISGIVLSDEEYRVVARLCQRVDGIPLAIELAAARTRALPVQYVLDHLDDRFRMLGAMRAGVARHQTMRAAINWSYELCSPSEQLLWARLSVFVGAFDLTAVAEVCADDRLPPAELPALVTALADKSILLHEDRSGESRYRLLDTIRAYGRDRLGTEEDRTEYLRRHRDHYLRLAQRFDAEWCGPHQARWRDRLTDEHANLRAALDFCLRNPAERHQGLELAGALRYYWIACGALREGRHYLDRLLDCDLAPDPTLWTAQWVCAWLAVANGELAAVDTLLARCRPEVERHGDVEAAGWIAYVAGAAAMARGDLSAAVELGERSATLHQQGGDTGTGLFNAWCLLAMAFALAGDAARAIAVCDEGRAACDARGERWARSHLDYMSALAELTRGDFDAAAAYARDALRFKRLLGDNLGFAVNLDALASATAAQGQADRAARLLGIAHQVWQTFGLPQFGSPDLRAARQLCERQARAVLGDAAYRAAFDAGLELDLDSALRYALDEQPPKPPQTAEQPLSWAPLTRRERQIAELVADGLANKQIAEQLVISTRTAEGHVERILVKLGLDNRSQIAAWATRRRKPKPPTEPNHGS</sequence>
<dbReference type="Gene3D" id="3.40.50.300">
    <property type="entry name" value="P-loop containing nucleotide triphosphate hydrolases"/>
    <property type="match status" value="1"/>
</dbReference>
<gene>
    <name evidence="2" type="ORF">C8D87_12212</name>
</gene>
<dbReference type="PANTHER" id="PTHR47691:SF3">
    <property type="entry name" value="HTH-TYPE TRANSCRIPTIONAL REGULATOR RV0890C-RELATED"/>
    <property type="match status" value="1"/>
</dbReference>
<dbReference type="Pfam" id="PF00196">
    <property type="entry name" value="GerE"/>
    <property type="match status" value="1"/>
</dbReference>
<keyword evidence="3" id="KW-1185">Reference proteome</keyword>
<evidence type="ECO:0000259" key="1">
    <source>
        <dbReference type="PROSITE" id="PS50043"/>
    </source>
</evidence>
<reference evidence="2 3" key="1">
    <citation type="submission" date="2018-06" db="EMBL/GenBank/DDBJ databases">
        <title>Genomic Encyclopedia of Type Strains, Phase IV (KMG-IV): sequencing the most valuable type-strain genomes for metagenomic binning, comparative biology and taxonomic classification.</title>
        <authorList>
            <person name="Goeker M."/>
        </authorList>
    </citation>
    <scope>NUCLEOTIDE SEQUENCE [LARGE SCALE GENOMIC DNA]</scope>
    <source>
        <strain evidence="2 3">DSM 45479</strain>
    </source>
</reference>
<dbReference type="PROSITE" id="PS50043">
    <property type="entry name" value="HTH_LUXR_2"/>
    <property type="match status" value="1"/>
</dbReference>
<dbReference type="SMART" id="SM00421">
    <property type="entry name" value="HTH_LUXR"/>
    <property type="match status" value="1"/>
</dbReference>
<organism evidence="2 3">
    <name type="scientific">Lentzea atacamensis</name>
    <dbReference type="NCBI Taxonomy" id="531938"/>
    <lineage>
        <taxon>Bacteria</taxon>
        <taxon>Bacillati</taxon>
        <taxon>Actinomycetota</taxon>
        <taxon>Actinomycetes</taxon>
        <taxon>Pseudonocardiales</taxon>
        <taxon>Pseudonocardiaceae</taxon>
        <taxon>Lentzea</taxon>
    </lineage>
</organism>
<dbReference type="PANTHER" id="PTHR47691">
    <property type="entry name" value="REGULATOR-RELATED"/>
    <property type="match status" value="1"/>
</dbReference>
<dbReference type="Proteomes" id="UP000248714">
    <property type="component" value="Unassembled WGS sequence"/>
</dbReference>
<dbReference type="Gene3D" id="1.25.40.10">
    <property type="entry name" value="Tetratricopeptide repeat domain"/>
    <property type="match status" value="1"/>
</dbReference>
<dbReference type="PRINTS" id="PR00038">
    <property type="entry name" value="HTHLUXR"/>
</dbReference>
<dbReference type="PRINTS" id="PR00364">
    <property type="entry name" value="DISEASERSIST"/>
</dbReference>
<proteinExistence type="predicted"/>
<dbReference type="InterPro" id="IPR058852">
    <property type="entry name" value="HTH_77"/>
</dbReference>
<accession>A0ABX9DXC5</accession>
<dbReference type="EMBL" id="QLTT01000022">
    <property type="protein sequence ID" value="RAS57153.1"/>
    <property type="molecule type" value="Genomic_DNA"/>
</dbReference>
<feature type="domain" description="HTH luxR-type" evidence="1">
    <location>
        <begin position="694"/>
        <end position="759"/>
    </location>
</feature>
<evidence type="ECO:0000313" key="2">
    <source>
        <dbReference type="EMBL" id="RAS57153.1"/>
    </source>
</evidence>
<protein>
    <submittedName>
        <fullName evidence="2">ATPase</fullName>
    </submittedName>
</protein>
<dbReference type="Gene3D" id="1.10.10.10">
    <property type="entry name" value="Winged helix-like DNA-binding domain superfamily/Winged helix DNA-binding domain"/>
    <property type="match status" value="1"/>
</dbReference>
<dbReference type="InterPro" id="IPR011990">
    <property type="entry name" value="TPR-like_helical_dom_sf"/>
</dbReference>
<dbReference type="InterPro" id="IPR027417">
    <property type="entry name" value="P-loop_NTPase"/>
</dbReference>